<dbReference type="EMBL" id="PKHU01000021">
    <property type="protein sequence ID" value="PKZ28607.1"/>
    <property type="molecule type" value="Genomic_DNA"/>
</dbReference>
<dbReference type="AlphaFoldDB" id="A0A2I1N897"/>
<dbReference type="Proteomes" id="UP000234639">
    <property type="component" value="Unassembled WGS sequence"/>
</dbReference>
<accession>A0A2I1N897</accession>
<protein>
    <submittedName>
        <fullName evidence="1">Uncharacterized protein</fullName>
    </submittedName>
</protein>
<comment type="caution">
    <text evidence="1">The sequence shown here is derived from an EMBL/GenBank/DDBJ whole genome shotgun (WGS) entry which is preliminary data.</text>
</comment>
<organism evidence="1 2">
    <name type="scientific">Campylobacter ureolyticus</name>
    <dbReference type="NCBI Taxonomy" id="827"/>
    <lineage>
        <taxon>Bacteria</taxon>
        <taxon>Pseudomonadati</taxon>
        <taxon>Campylobacterota</taxon>
        <taxon>Epsilonproteobacteria</taxon>
        <taxon>Campylobacterales</taxon>
        <taxon>Campylobacteraceae</taxon>
        <taxon>Campylobacter</taxon>
    </lineage>
</organism>
<reference evidence="1 2" key="1">
    <citation type="submission" date="2017-12" db="EMBL/GenBank/DDBJ databases">
        <title>Phylogenetic diversity of female urinary microbiome.</title>
        <authorList>
            <person name="Thomas-White K."/>
            <person name="Wolfe A.J."/>
        </authorList>
    </citation>
    <scope>NUCLEOTIDE SEQUENCE [LARGE SCALE GENOMIC DNA]</scope>
    <source>
        <strain evidence="1 2">UMB0112</strain>
    </source>
</reference>
<evidence type="ECO:0000313" key="1">
    <source>
        <dbReference type="EMBL" id="PKZ28607.1"/>
    </source>
</evidence>
<gene>
    <name evidence="1" type="ORF">CYJ41_08200</name>
</gene>
<sequence>MKTLKEAYEKIKEIYPGAVDVSSDDIKQPGIYLLLNGVSKLDWQVDLVSFKIYVAARSMMSDNLGVISLLDELRLKAIKEAINLKDDPISEISFLGFKDSLYIYNFEIGLKIYRSKEN</sequence>
<dbReference type="RefSeq" id="WP_101637734.1">
    <property type="nucleotide sequence ID" value="NZ_JAPXGY010000013.1"/>
</dbReference>
<name>A0A2I1N897_9BACT</name>
<proteinExistence type="predicted"/>
<evidence type="ECO:0000313" key="2">
    <source>
        <dbReference type="Proteomes" id="UP000234639"/>
    </source>
</evidence>